<feature type="transmembrane region" description="Helical" evidence="7">
    <location>
        <begin position="96"/>
        <end position="126"/>
    </location>
</feature>
<comment type="caution">
    <text evidence="9">The sequence shown here is derived from an EMBL/GenBank/DDBJ whole genome shotgun (WGS) entry which is preliminary data.</text>
</comment>
<keyword evidence="5 7" id="KW-1133">Transmembrane helix</keyword>
<dbReference type="Proteomes" id="UP000824164">
    <property type="component" value="Unassembled WGS sequence"/>
</dbReference>
<accession>A0A9D1KX77</accession>
<dbReference type="InterPro" id="IPR049177">
    <property type="entry name" value="MgtC_SapB_SrpB_YhiD_N"/>
</dbReference>
<feature type="transmembrane region" description="Helical" evidence="7">
    <location>
        <begin position="33"/>
        <end position="53"/>
    </location>
</feature>
<evidence type="ECO:0000256" key="4">
    <source>
        <dbReference type="ARBA" id="ARBA00022692"/>
    </source>
</evidence>
<dbReference type="EMBL" id="DVLT01000018">
    <property type="protein sequence ID" value="HIU02165.1"/>
    <property type="molecule type" value="Genomic_DNA"/>
</dbReference>
<gene>
    <name evidence="9" type="ORF">IAB63_02795</name>
</gene>
<evidence type="ECO:0000313" key="10">
    <source>
        <dbReference type="Proteomes" id="UP000824164"/>
    </source>
</evidence>
<reference evidence="9" key="1">
    <citation type="submission" date="2020-10" db="EMBL/GenBank/DDBJ databases">
        <authorList>
            <person name="Gilroy R."/>
        </authorList>
    </citation>
    <scope>NUCLEOTIDE SEQUENCE</scope>
    <source>
        <strain evidence="9">CHK187-14744</strain>
    </source>
</reference>
<feature type="domain" description="MgtC/SapB/SrpB/YhiD N-terminal" evidence="8">
    <location>
        <begin position="8"/>
        <end position="126"/>
    </location>
</feature>
<dbReference type="Pfam" id="PF02308">
    <property type="entry name" value="MgtC"/>
    <property type="match status" value="1"/>
</dbReference>
<dbReference type="PRINTS" id="PR01837">
    <property type="entry name" value="MGTCSAPBPROT"/>
</dbReference>
<evidence type="ECO:0000256" key="7">
    <source>
        <dbReference type="SAM" id="Phobius"/>
    </source>
</evidence>
<evidence type="ECO:0000256" key="1">
    <source>
        <dbReference type="ARBA" id="ARBA00004651"/>
    </source>
</evidence>
<dbReference type="PANTHER" id="PTHR33778">
    <property type="entry name" value="PROTEIN MGTC"/>
    <property type="match status" value="1"/>
</dbReference>
<organism evidence="9 10">
    <name type="scientific">Candidatus Onthocola gallistercoris</name>
    <dbReference type="NCBI Taxonomy" id="2840876"/>
    <lineage>
        <taxon>Bacteria</taxon>
        <taxon>Bacillati</taxon>
        <taxon>Bacillota</taxon>
        <taxon>Bacilli</taxon>
        <taxon>Candidatus Onthocola</taxon>
    </lineage>
</organism>
<evidence type="ECO:0000256" key="6">
    <source>
        <dbReference type="ARBA" id="ARBA00023136"/>
    </source>
</evidence>
<reference evidence="9" key="2">
    <citation type="journal article" date="2021" name="PeerJ">
        <title>Extensive microbial diversity within the chicken gut microbiome revealed by metagenomics and culture.</title>
        <authorList>
            <person name="Gilroy R."/>
            <person name="Ravi A."/>
            <person name="Getino M."/>
            <person name="Pursley I."/>
            <person name="Horton D.L."/>
            <person name="Alikhan N.F."/>
            <person name="Baker D."/>
            <person name="Gharbi K."/>
            <person name="Hall N."/>
            <person name="Watson M."/>
            <person name="Adriaenssens E.M."/>
            <person name="Foster-Nyarko E."/>
            <person name="Jarju S."/>
            <person name="Secka A."/>
            <person name="Antonio M."/>
            <person name="Oren A."/>
            <person name="Chaudhuri R.R."/>
            <person name="La Ragione R."/>
            <person name="Hildebrand F."/>
            <person name="Pallen M.J."/>
        </authorList>
    </citation>
    <scope>NUCLEOTIDE SEQUENCE</scope>
    <source>
        <strain evidence="9">CHK187-14744</strain>
    </source>
</reference>
<dbReference type="PANTHER" id="PTHR33778:SF1">
    <property type="entry name" value="MAGNESIUM TRANSPORTER YHID-RELATED"/>
    <property type="match status" value="1"/>
</dbReference>
<feature type="transmembrane region" description="Helical" evidence="7">
    <location>
        <begin position="65"/>
        <end position="84"/>
    </location>
</feature>
<keyword evidence="6 7" id="KW-0472">Membrane</keyword>
<proteinExistence type="inferred from homology"/>
<evidence type="ECO:0000313" key="9">
    <source>
        <dbReference type="EMBL" id="HIU02165.1"/>
    </source>
</evidence>
<dbReference type="AlphaFoldDB" id="A0A9D1KX77"/>
<name>A0A9D1KX77_9FIRM</name>
<evidence type="ECO:0000256" key="3">
    <source>
        <dbReference type="ARBA" id="ARBA00022475"/>
    </source>
</evidence>
<keyword evidence="3" id="KW-1003">Cell membrane</keyword>
<feature type="non-terminal residue" evidence="9">
    <location>
        <position position="127"/>
    </location>
</feature>
<evidence type="ECO:0000259" key="8">
    <source>
        <dbReference type="Pfam" id="PF02308"/>
    </source>
</evidence>
<evidence type="ECO:0000256" key="5">
    <source>
        <dbReference type="ARBA" id="ARBA00022989"/>
    </source>
</evidence>
<sequence>MPVMLFRLVLAGILSGIIGYSRSAKGRAAGFKTHVLVCIGSTLVMLTSQNIYINIAHETGDVARMSAQVIAGIGFLGTGTIMVTGRRQIKGLTTAAGLWTSACIGLAVGIGFYSGAIIAAVIIFILY</sequence>
<comment type="similarity">
    <text evidence="2">Belongs to the MgtC/SapB family.</text>
</comment>
<dbReference type="InterPro" id="IPR003416">
    <property type="entry name" value="MgtC/SapB/SrpB/YhiD_fam"/>
</dbReference>
<comment type="subcellular location">
    <subcellularLocation>
        <location evidence="1">Cell membrane</location>
        <topology evidence="1">Multi-pass membrane protein</topology>
    </subcellularLocation>
</comment>
<protein>
    <submittedName>
        <fullName evidence="9">MgtC/SapB family protein</fullName>
    </submittedName>
</protein>
<dbReference type="GO" id="GO:0005886">
    <property type="term" value="C:plasma membrane"/>
    <property type="evidence" value="ECO:0007669"/>
    <property type="project" value="UniProtKB-SubCell"/>
</dbReference>
<evidence type="ECO:0000256" key="2">
    <source>
        <dbReference type="ARBA" id="ARBA00009298"/>
    </source>
</evidence>
<keyword evidence="4 7" id="KW-0812">Transmembrane</keyword>